<dbReference type="EMBL" id="MU250567">
    <property type="protein sequence ID" value="KAG7440792.1"/>
    <property type="molecule type" value="Genomic_DNA"/>
</dbReference>
<feature type="region of interest" description="Disordered" evidence="1">
    <location>
        <begin position="89"/>
        <end position="118"/>
    </location>
</feature>
<evidence type="ECO:0000313" key="3">
    <source>
        <dbReference type="Proteomes" id="UP000812287"/>
    </source>
</evidence>
<feature type="compositionally biased region" description="Low complexity" evidence="1">
    <location>
        <begin position="106"/>
        <end position="117"/>
    </location>
</feature>
<proteinExistence type="predicted"/>
<evidence type="ECO:0000313" key="2">
    <source>
        <dbReference type="EMBL" id="KAG7440792.1"/>
    </source>
</evidence>
<name>A0A9P7VHN9_9AGAR</name>
<sequence length="289" mass="30854">MVSIASQTGLVEYSNENKFITNMDVGIASLLPTSPRLLALDAIDPLGLVGRDMSASVESGDFSAVENRDGDISFDTTIVEKSSDPVVDLAPSVDSSTGATPMVNDSSMNAVASSTSSDWEEDSIEKVIEDLFGEESFEPDPALVVPSLPVLHGASPLHTSLVPAVSTETEKDLNDHAWTGSPSYHSIRSTPPRNRSASIHSTPRASSHDRHSIRSTPPSSPLPHIQLALIKERQSLATQLSSPFKIPTQMTTSPVILASSPPPGLNYEEGDDHADLLIDDRVSQRGYVS</sequence>
<comment type="caution">
    <text evidence="2">The sequence shown here is derived from an EMBL/GenBank/DDBJ whole genome shotgun (WGS) entry which is preliminary data.</text>
</comment>
<reference evidence="2" key="1">
    <citation type="submission" date="2020-11" db="EMBL/GenBank/DDBJ databases">
        <title>Adaptations for nitrogen fixation in a non-lichenized fungal sporocarp promotes dispersal by wood-feeding termites.</title>
        <authorList>
            <consortium name="DOE Joint Genome Institute"/>
            <person name="Koch R.A."/>
            <person name="Yoon G."/>
            <person name="Arayal U."/>
            <person name="Lail K."/>
            <person name="Amirebrahimi M."/>
            <person name="Labutti K."/>
            <person name="Lipzen A."/>
            <person name="Riley R."/>
            <person name="Barry K."/>
            <person name="Henrissat B."/>
            <person name="Grigoriev I.V."/>
            <person name="Herr J.R."/>
            <person name="Aime M.C."/>
        </authorList>
    </citation>
    <scope>NUCLEOTIDE SEQUENCE</scope>
    <source>
        <strain evidence="2">MCA 3950</strain>
    </source>
</reference>
<evidence type="ECO:0000256" key="1">
    <source>
        <dbReference type="SAM" id="MobiDB-lite"/>
    </source>
</evidence>
<feature type="region of interest" description="Disordered" evidence="1">
    <location>
        <begin position="174"/>
        <end position="221"/>
    </location>
</feature>
<dbReference type="OrthoDB" id="3063973at2759"/>
<feature type="compositionally biased region" description="Polar residues" evidence="1">
    <location>
        <begin position="180"/>
        <end position="205"/>
    </location>
</feature>
<feature type="region of interest" description="Disordered" evidence="1">
    <location>
        <begin position="253"/>
        <end position="273"/>
    </location>
</feature>
<dbReference type="Proteomes" id="UP000812287">
    <property type="component" value="Unassembled WGS sequence"/>
</dbReference>
<accession>A0A9P7VHN9</accession>
<protein>
    <submittedName>
        <fullName evidence="2">Uncharacterized protein</fullName>
    </submittedName>
</protein>
<dbReference type="RefSeq" id="XP_043034292.1">
    <property type="nucleotide sequence ID" value="XM_043181443.1"/>
</dbReference>
<dbReference type="AlphaFoldDB" id="A0A9P7VHN9"/>
<keyword evidence="3" id="KW-1185">Reference proteome</keyword>
<gene>
    <name evidence="2" type="ORF">BT62DRAFT_574060</name>
</gene>
<dbReference type="GeneID" id="66103739"/>
<feature type="compositionally biased region" description="Polar residues" evidence="1">
    <location>
        <begin position="93"/>
        <end position="105"/>
    </location>
</feature>
<organism evidence="2 3">
    <name type="scientific">Guyanagaster necrorhizus</name>
    <dbReference type="NCBI Taxonomy" id="856835"/>
    <lineage>
        <taxon>Eukaryota</taxon>
        <taxon>Fungi</taxon>
        <taxon>Dikarya</taxon>
        <taxon>Basidiomycota</taxon>
        <taxon>Agaricomycotina</taxon>
        <taxon>Agaricomycetes</taxon>
        <taxon>Agaricomycetidae</taxon>
        <taxon>Agaricales</taxon>
        <taxon>Marasmiineae</taxon>
        <taxon>Physalacriaceae</taxon>
        <taxon>Guyanagaster</taxon>
    </lineage>
</organism>